<comment type="caution">
    <text evidence="1">The sequence shown here is derived from an EMBL/GenBank/DDBJ whole genome shotgun (WGS) entry which is preliminary data.</text>
</comment>
<reference evidence="1" key="1">
    <citation type="submission" date="2022-11" db="EMBL/GenBank/DDBJ databases">
        <authorList>
            <person name="Petersen C."/>
        </authorList>
    </citation>
    <scope>NUCLEOTIDE SEQUENCE</scope>
    <source>
        <strain evidence="1">IBT 30761</strain>
    </source>
</reference>
<keyword evidence="2" id="KW-1185">Reference proteome</keyword>
<evidence type="ECO:0000313" key="1">
    <source>
        <dbReference type="EMBL" id="KAJ5086183.1"/>
    </source>
</evidence>
<name>A0A9W9EQJ2_9EURO</name>
<organism evidence="1 2">
    <name type="scientific">Penicillium argentinense</name>
    <dbReference type="NCBI Taxonomy" id="1131581"/>
    <lineage>
        <taxon>Eukaryota</taxon>
        <taxon>Fungi</taxon>
        <taxon>Dikarya</taxon>
        <taxon>Ascomycota</taxon>
        <taxon>Pezizomycotina</taxon>
        <taxon>Eurotiomycetes</taxon>
        <taxon>Eurotiomycetidae</taxon>
        <taxon>Eurotiales</taxon>
        <taxon>Aspergillaceae</taxon>
        <taxon>Penicillium</taxon>
    </lineage>
</organism>
<sequence>MNTASPSNDPPMYGALQIQVVHSKLTLKELIHDGWMGNNCGEVDHPDSMRTGVLDTARAATEGHPRAIWEKAIGLGLRDEPIYKPLGLGLFVPYLVNYMMVHTGQRYRPYETEELRYVFRVHVVNDETHDFVGDLYTKFDYYWPNMQARNWERGSHEYHDLLDTPNVRGVVTLVLGEFARGTRRRNAGRG</sequence>
<dbReference type="RefSeq" id="XP_056470861.1">
    <property type="nucleotide sequence ID" value="XM_056623445.1"/>
</dbReference>
<dbReference type="Proteomes" id="UP001149074">
    <property type="component" value="Unassembled WGS sequence"/>
</dbReference>
<dbReference type="OrthoDB" id="5337308at2759"/>
<proteinExistence type="predicted"/>
<gene>
    <name evidence="1" type="ORF">N7532_010954</name>
</gene>
<accession>A0A9W9EQJ2</accession>
<evidence type="ECO:0000313" key="2">
    <source>
        <dbReference type="Proteomes" id="UP001149074"/>
    </source>
</evidence>
<protein>
    <submittedName>
        <fullName evidence="1">Uncharacterized protein</fullName>
    </submittedName>
</protein>
<dbReference type="AlphaFoldDB" id="A0A9W9EQJ2"/>
<dbReference type="EMBL" id="JAPQKI010000010">
    <property type="protein sequence ID" value="KAJ5086183.1"/>
    <property type="molecule type" value="Genomic_DNA"/>
</dbReference>
<reference evidence="1" key="2">
    <citation type="journal article" date="2023" name="IMA Fungus">
        <title>Comparative genomic study of the Penicillium genus elucidates a diverse pangenome and 15 lateral gene transfer events.</title>
        <authorList>
            <person name="Petersen C."/>
            <person name="Sorensen T."/>
            <person name="Nielsen M.R."/>
            <person name="Sondergaard T.E."/>
            <person name="Sorensen J.L."/>
            <person name="Fitzpatrick D.A."/>
            <person name="Frisvad J.C."/>
            <person name="Nielsen K.L."/>
        </authorList>
    </citation>
    <scope>NUCLEOTIDE SEQUENCE</scope>
    <source>
        <strain evidence="1">IBT 30761</strain>
    </source>
</reference>
<dbReference type="GeneID" id="81362424"/>